<dbReference type="InterPro" id="IPR000792">
    <property type="entry name" value="Tscrpt_reg_LuxR_C"/>
</dbReference>
<evidence type="ECO:0000256" key="6">
    <source>
        <dbReference type="SAM" id="Phobius"/>
    </source>
</evidence>
<keyword evidence="2" id="KW-0963">Cytoplasm</keyword>
<dbReference type="InterPro" id="IPR011990">
    <property type="entry name" value="TPR-like_helical_dom_sf"/>
</dbReference>
<keyword evidence="4" id="KW-0802">TPR repeat</keyword>
<keyword evidence="3" id="KW-0677">Repeat</keyword>
<dbReference type="Gene3D" id="1.10.10.10">
    <property type="entry name" value="Winged helix-like DNA-binding domain superfamily/Winged helix DNA-binding domain"/>
    <property type="match status" value="1"/>
</dbReference>
<dbReference type="SUPFAM" id="SSF48452">
    <property type="entry name" value="TPR-like"/>
    <property type="match status" value="2"/>
</dbReference>
<dbReference type="SUPFAM" id="SSF46894">
    <property type="entry name" value="C-terminal effector domain of the bipartite response regulators"/>
    <property type="match status" value="1"/>
</dbReference>
<protein>
    <recommendedName>
        <fullName evidence="8">HTH luxR-type domain-containing protein</fullName>
    </recommendedName>
</protein>
<dbReference type="InterPro" id="IPR036388">
    <property type="entry name" value="WH-like_DNA-bd_sf"/>
</dbReference>
<comment type="subcellular location">
    <subcellularLocation>
        <location evidence="1">Cytoplasm</location>
    </subcellularLocation>
</comment>
<accession>A0A7H0VIA7</accession>
<sequence>MIRLCFTMLLLNLGPLLWAQKNIDAEPNTEPDLKRIYDLFELGDNCNDSSQASHYFHEGLDLARKLGDESAMIQAKLGMAHLYSRLNSPHLAIETILDLDPQSSQLFDLADSLKMMDILSSSFSQLGAYEMAVDYKKIHCALISRTDNQKDCYYSNENLAFLYGQSQQFDSATFYYKKANQIAEDLGDASIRMHCNNNIGYNYQQRALFADALEHYNRAIEIFKSMPKPLGPDSLLFAVVKGNIGHCYLIQGHFQSAVQELEASTHTLRILNDHGNTDSLHYGFYLIQLAKAEIALNQNQSALEHLALAQRNLKQSPISLIEYYGTLSKAYEKLGRSEQAIESLWQQQLLNQQISAGKSRVNSHVHDLVNLQQKRIERERNLLALLIESEREVNSLKVILISSTAILLLIAIIIAFYGYRRQQTKKRQLLEVEGNLTKLKLENKSLESRQLKEVLNHKNQDLVDFAIAITRKQEFTNELLDKLDLISQAGESSPQDIKDLKNYIKFQLQVDSNLKVFQENIAKINHEFMAKLKERYPDLSPSEQQMCALLRLKLSSKEIATVKNISPASVKVMRHRLRKKMDLNSEINLSEFLDTLA</sequence>
<feature type="signal peptide" evidence="7">
    <location>
        <begin position="1"/>
        <end position="19"/>
    </location>
</feature>
<gene>
    <name evidence="9" type="ORF">H4K34_06340</name>
</gene>
<dbReference type="SMART" id="SM00421">
    <property type="entry name" value="HTH_LUXR"/>
    <property type="match status" value="1"/>
</dbReference>
<dbReference type="InterPro" id="IPR016032">
    <property type="entry name" value="Sig_transdc_resp-reg_C-effctor"/>
</dbReference>
<dbReference type="GO" id="GO:0006355">
    <property type="term" value="P:regulation of DNA-templated transcription"/>
    <property type="evidence" value="ECO:0007669"/>
    <property type="project" value="InterPro"/>
</dbReference>
<feature type="domain" description="HTH luxR-type" evidence="8">
    <location>
        <begin position="536"/>
        <end position="593"/>
    </location>
</feature>
<keyword evidence="6" id="KW-0812">Transmembrane</keyword>
<evidence type="ECO:0000259" key="8">
    <source>
        <dbReference type="SMART" id="SM00421"/>
    </source>
</evidence>
<proteinExistence type="inferred from homology"/>
<dbReference type="GO" id="GO:0003677">
    <property type="term" value="F:DNA binding"/>
    <property type="evidence" value="ECO:0007669"/>
    <property type="project" value="InterPro"/>
</dbReference>
<dbReference type="GO" id="GO:0005737">
    <property type="term" value="C:cytoplasm"/>
    <property type="evidence" value="ECO:0007669"/>
    <property type="project" value="UniProtKB-SubCell"/>
</dbReference>
<dbReference type="InterPro" id="IPR019734">
    <property type="entry name" value="TPR_rpt"/>
</dbReference>
<comment type="similarity">
    <text evidence="5">Belongs to the Rap family.</text>
</comment>
<dbReference type="RefSeq" id="WP_210759983.1">
    <property type="nucleotide sequence ID" value="NZ_CP060139.1"/>
</dbReference>
<dbReference type="EMBL" id="CP060139">
    <property type="protein sequence ID" value="QNR25455.1"/>
    <property type="molecule type" value="Genomic_DNA"/>
</dbReference>
<dbReference type="SMART" id="SM00028">
    <property type="entry name" value="TPR"/>
    <property type="match status" value="4"/>
</dbReference>
<dbReference type="Proteomes" id="UP000516305">
    <property type="component" value="Chromosome"/>
</dbReference>
<keyword evidence="6" id="KW-1133">Transmembrane helix</keyword>
<evidence type="ECO:0000313" key="9">
    <source>
        <dbReference type="EMBL" id="QNR25455.1"/>
    </source>
</evidence>
<dbReference type="Gene3D" id="1.25.40.10">
    <property type="entry name" value="Tetratricopeptide repeat domain"/>
    <property type="match status" value="1"/>
</dbReference>
<dbReference type="Pfam" id="PF13181">
    <property type="entry name" value="TPR_8"/>
    <property type="match status" value="2"/>
</dbReference>
<evidence type="ECO:0000256" key="5">
    <source>
        <dbReference type="ARBA" id="ARBA00038253"/>
    </source>
</evidence>
<dbReference type="AlphaFoldDB" id="A0A7H0VIA7"/>
<organism evidence="9 10">
    <name type="scientific">Croceimicrobium hydrocarbonivorans</name>
    <dbReference type="NCBI Taxonomy" id="2761580"/>
    <lineage>
        <taxon>Bacteria</taxon>
        <taxon>Pseudomonadati</taxon>
        <taxon>Bacteroidota</taxon>
        <taxon>Flavobacteriia</taxon>
        <taxon>Flavobacteriales</taxon>
        <taxon>Owenweeksiaceae</taxon>
        <taxon>Croceimicrobium</taxon>
    </lineage>
</organism>
<evidence type="ECO:0000256" key="7">
    <source>
        <dbReference type="SAM" id="SignalP"/>
    </source>
</evidence>
<evidence type="ECO:0000256" key="2">
    <source>
        <dbReference type="ARBA" id="ARBA00022490"/>
    </source>
</evidence>
<evidence type="ECO:0000256" key="1">
    <source>
        <dbReference type="ARBA" id="ARBA00004496"/>
    </source>
</evidence>
<evidence type="ECO:0000256" key="4">
    <source>
        <dbReference type="ARBA" id="ARBA00022803"/>
    </source>
</evidence>
<name>A0A7H0VIA7_9FLAO</name>
<dbReference type="InterPro" id="IPR051476">
    <property type="entry name" value="Bac_ResReg_Asp_Phosphatase"/>
</dbReference>
<keyword evidence="6" id="KW-0472">Membrane</keyword>
<dbReference type="PANTHER" id="PTHR46630:SF1">
    <property type="entry name" value="TETRATRICOPEPTIDE REPEAT PROTEIN 29"/>
    <property type="match status" value="1"/>
</dbReference>
<feature type="transmembrane region" description="Helical" evidence="6">
    <location>
        <begin position="398"/>
        <end position="419"/>
    </location>
</feature>
<dbReference type="KEGG" id="chyd:H4K34_06340"/>
<keyword evidence="10" id="KW-1185">Reference proteome</keyword>
<feature type="chain" id="PRO_5029018979" description="HTH luxR-type domain-containing protein" evidence="7">
    <location>
        <begin position="20"/>
        <end position="597"/>
    </location>
</feature>
<evidence type="ECO:0000256" key="3">
    <source>
        <dbReference type="ARBA" id="ARBA00022737"/>
    </source>
</evidence>
<evidence type="ECO:0000313" key="10">
    <source>
        <dbReference type="Proteomes" id="UP000516305"/>
    </source>
</evidence>
<keyword evidence="7" id="KW-0732">Signal</keyword>
<dbReference type="PANTHER" id="PTHR46630">
    <property type="entry name" value="TETRATRICOPEPTIDE REPEAT PROTEIN 29"/>
    <property type="match status" value="1"/>
</dbReference>
<reference evidence="9 10" key="1">
    <citation type="submission" date="2020-08" db="EMBL/GenBank/DDBJ databases">
        <title>Croceimicrobium hydrocarbonivorans gen. nov., sp. nov., a novel marine bacterium isolated from a bacterial consortium that degrades polyethylene terephthalate.</title>
        <authorList>
            <person name="Liu R."/>
        </authorList>
    </citation>
    <scope>NUCLEOTIDE SEQUENCE [LARGE SCALE GENOMIC DNA]</scope>
    <source>
        <strain evidence="9 10">A20-9</strain>
    </source>
</reference>